<name>A0A212KEJ7_9FIRM</name>
<evidence type="ECO:0000313" key="1">
    <source>
        <dbReference type="EMBL" id="SBW10099.1"/>
    </source>
</evidence>
<dbReference type="AlphaFoldDB" id="A0A212KEJ7"/>
<sequence>MEATYPLARVFTDKTNNLNVFFDESPTANQFVQLKDIGKCIVEFCELDFSECLDEIKKLNTEMVSSNFEEIKNRFWYIVDLLKDKHPYVQFFLNSQMVLTFYGSDKSKEEQVDFIIHMFHYYVDLQNTYLIALEVCLSDEMLQEYTLPERFLLFGNNFPTFNRYMLRTRYGIAPISYGEFDKSRVIRYANPDEVDMKKVLADTHRDSQTPINMTIYFVIQTLEEMLYLEFMEMLKRGIRIKRCALCDKYFVLADKRKREYCDRVYKGNRTCKQIGAKLKFNKSVEGDEFLQEFQTIYNRMYSRYYRIDAWDSDRLTNKLSEEEFKQWSYLASQLRLAYKEGNITGKEMIEQLSKSTEYEKE</sequence>
<dbReference type="Pfam" id="PF19553">
    <property type="entry name" value="DUF6076"/>
    <property type="match status" value="1"/>
</dbReference>
<accession>A0A212KEJ7</accession>
<dbReference type="EMBL" id="FLUN01000001">
    <property type="protein sequence ID" value="SBW10099.1"/>
    <property type="molecule type" value="Genomic_DNA"/>
</dbReference>
<reference evidence="1" key="1">
    <citation type="submission" date="2016-04" db="EMBL/GenBank/DDBJ databases">
        <authorList>
            <person name="Evans L.H."/>
            <person name="Alamgir A."/>
            <person name="Owens N."/>
            <person name="Weber N.D."/>
            <person name="Virtaneva K."/>
            <person name="Barbian K."/>
            <person name="Babar A."/>
            <person name="Rosenke K."/>
        </authorList>
    </citation>
    <scope>NUCLEOTIDE SEQUENCE</scope>
    <source>
        <strain evidence="1">86</strain>
    </source>
</reference>
<gene>
    <name evidence="1" type="ORF">KL86CLO1_12838</name>
</gene>
<proteinExistence type="predicted"/>
<organism evidence="1">
    <name type="scientific">uncultured Eubacteriales bacterium</name>
    <dbReference type="NCBI Taxonomy" id="172733"/>
    <lineage>
        <taxon>Bacteria</taxon>
        <taxon>Bacillati</taxon>
        <taxon>Bacillota</taxon>
        <taxon>Clostridia</taxon>
        <taxon>Eubacteriales</taxon>
        <taxon>environmental samples</taxon>
    </lineage>
</organism>
<protein>
    <submittedName>
        <fullName evidence="1">Uncharacterized protein</fullName>
    </submittedName>
</protein>
<dbReference type="InterPro" id="IPR045722">
    <property type="entry name" value="DUF6076"/>
</dbReference>